<dbReference type="Proteomes" id="UP000621560">
    <property type="component" value="Unassembled WGS sequence"/>
</dbReference>
<name>A0A927BXY8_9BACL</name>
<sequence>MKDRDVSDLGAYIEEVRQRTASDFAALALPLPGGGRYSWQYASGNLNMRYRQMLVRRGKGLPGRALLLDRLVVWDGNGDAGEGHLGDSPIVLAERLLAAAALPLPLVADRRAVLLAGLRTPGCELTAWLLELAVQADRLTARLGALEAIEPRTGERA</sequence>
<comment type="caution">
    <text evidence="1">The sequence shown here is derived from an EMBL/GenBank/DDBJ whole genome shotgun (WGS) entry which is preliminary data.</text>
</comment>
<evidence type="ECO:0000313" key="1">
    <source>
        <dbReference type="EMBL" id="MBD2847660.1"/>
    </source>
</evidence>
<organism evidence="1 2">
    <name type="scientific">Paenibacillus sabuli</name>
    <dbReference type="NCBI Taxonomy" id="2772509"/>
    <lineage>
        <taxon>Bacteria</taxon>
        <taxon>Bacillati</taxon>
        <taxon>Bacillota</taxon>
        <taxon>Bacilli</taxon>
        <taxon>Bacillales</taxon>
        <taxon>Paenibacillaceae</taxon>
        <taxon>Paenibacillus</taxon>
    </lineage>
</organism>
<gene>
    <name evidence="1" type="ORF">IDH44_20915</name>
</gene>
<protein>
    <recommendedName>
        <fullName evidence="3">GAF domain-containing protein</fullName>
    </recommendedName>
</protein>
<proteinExistence type="predicted"/>
<dbReference type="InterPro" id="IPR029016">
    <property type="entry name" value="GAF-like_dom_sf"/>
</dbReference>
<dbReference type="RefSeq" id="WP_190920766.1">
    <property type="nucleotide sequence ID" value="NZ_JACXIZ010000043.1"/>
</dbReference>
<evidence type="ECO:0008006" key="3">
    <source>
        <dbReference type="Google" id="ProtNLM"/>
    </source>
</evidence>
<dbReference type="AlphaFoldDB" id="A0A927BXY8"/>
<reference evidence="1" key="1">
    <citation type="submission" date="2020-09" db="EMBL/GenBank/DDBJ databases">
        <title>A novel bacterium of genus Paenibacillus, isolated from South China Sea.</title>
        <authorList>
            <person name="Huang H."/>
            <person name="Mo K."/>
            <person name="Hu Y."/>
        </authorList>
    </citation>
    <scope>NUCLEOTIDE SEQUENCE</scope>
    <source>
        <strain evidence="1">IB182496</strain>
    </source>
</reference>
<dbReference type="Gene3D" id="3.30.450.40">
    <property type="match status" value="1"/>
</dbReference>
<keyword evidence="2" id="KW-1185">Reference proteome</keyword>
<accession>A0A927BXY8</accession>
<evidence type="ECO:0000313" key="2">
    <source>
        <dbReference type="Proteomes" id="UP000621560"/>
    </source>
</evidence>
<dbReference type="EMBL" id="JACXIZ010000043">
    <property type="protein sequence ID" value="MBD2847660.1"/>
    <property type="molecule type" value="Genomic_DNA"/>
</dbReference>